<reference evidence="2" key="1">
    <citation type="submission" date="2016-11" db="EMBL/GenBank/DDBJ databases">
        <title>The genome sequence of Colletotrichum cuscutae.</title>
        <authorList>
            <person name="Baroncelli R."/>
        </authorList>
    </citation>
    <scope>NUCLEOTIDE SEQUENCE</scope>
    <source>
        <strain evidence="2">IMI 304802</strain>
    </source>
</reference>
<keyword evidence="3" id="KW-1185">Reference proteome</keyword>
<evidence type="ECO:0000313" key="3">
    <source>
        <dbReference type="Proteomes" id="UP001239213"/>
    </source>
</evidence>
<keyword evidence="1" id="KW-0472">Membrane</keyword>
<keyword evidence="1" id="KW-0812">Transmembrane</keyword>
<keyword evidence="1" id="KW-1133">Transmembrane helix</keyword>
<name>A0AAI9U306_9PEZI</name>
<proteinExistence type="predicted"/>
<evidence type="ECO:0000313" key="2">
    <source>
        <dbReference type="EMBL" id="KAK1449589.1"/>
    </source>
</evidence>
<dbReference type="EMBL" id="MPDP01000305">
    <property type="protein sequence ID" value="KAK1449589.1"/>
    <property type="molecule type" value="Genomic_DNA"/>
</dbReference>
<organism evidence="2 3">
    <name type="scientific">Colletotrichum cuscutae</name>
    <dbReference type="NCBI Taxonomy" id="1209917"/>
    <lineage>
        <taxon>Eukaryota</taxon>
        <taxon>Fungi</taxon>
        <taxon>Dikarya</taxon>
        <taxon>Ascomycota</taxon>
        <taxon>Pezizomycotina</taxon>
        <taxon>Sordariomycetes</taxon>
        <taxon>Hypocreomycetidae</taxon>
        <taxon>Glomerellales</taxon>
        <taxon>Glomerellaceae</taxon>
        <taxon>Colletotrichum</taxon>
        <taxon>Colletotrichum acutatum species complex</taxon>
    </lineage>
</organism>
<evidence type="ECO:0000256" key="1">
    <source>
        <dbReference type="SAM" id="Phobius"/>
    </source>
</evidence>
<gene>
    <name evidence="2" type="ORF">CCUS01_11472</name>
</gene>
<protein>
    <submittedName>
        <fullName evidence="2">Uncharacterized protein</fullName>
    </submittedName>
</protein>
<dbReference type="AlphaFoldDB" id="A0AAI9U306"/>
<accession>A0AAI9U306</accession>
<sequence>LIINYYFNTIFKYILKKPTPFLGPRPGLGGLISYKAIGAHSISLLIVLKKNKKTGRYYINK</sequence>
<feature type="transmembrane region" description="Helical" evidence="1">
    <location>
        <begin position="28"/>
        <end position="48"/>
    </location>
</feature>
<dbReference type="Proteomes" id="UP001239213">
    <property type="component" value="Unassembled WGS sequence"/>
</dbReference>
<comment type="caution">
    <text evidence="2">The sequence shown here is derived from an EMBL/GenBank/DDBJ whole genome shotgun (WGS) entry which is preliminary data.</text>
</comment>
<feature type="non-terminal residue" evidence="2">
    <location>
        <position position="1"/>
    </location>
</feature>